<evidence type="ECO:0008006" key="3">
    <source>
        <dbReference type="Google" id="ProtNLM"/>
    </source>
</evidence>
<reference evidence="1" key="1">
    <citation type="submission" date="2021-01" db="EMBL/GenBank/DDBJ databases">
        <title>Whole genome shotgun sequence of Planobispora takensis NBRC 109077.</title>
        <authorList>
            <person name="Komaki H."/>
            <person name="Tamura T."/>
        </authorList>
    </citation>
    <scope>NUCLEOTIDE SEQUENCE</scope>
    <source>
        <strain evidence="1">NBRC 109077</strain>
    </source>
</reference>
<keyword evidence="2" id="KW-1185">Reference proteome</keyword>
<proteinExistence type="predicted"/>
<dbReference type="Proteomes" id="UP000634476">
    <property type="component" value="Unassembled WGS sequence"/>
</dbReference>
<sequence length="184" mass="19649">MDRIWALGGVLVAAILLVVSWFFLISPQLAETDRLQEETETAHVRAATLQTRLSQLRQENADLPRYRAELDEARQALPTAAESEQFLRQLQTAGETAGVGVGTITVGAPAVVEAAGVKMHSLPIALTATGGTPALDEFLDQLQQVQPRAALIRDVNVQESGEGADAETSLTVNLKIFVAPPAAK</sequence>
<dbReference type="GO" id="GO:0043683">
    <property type="term" value="P:type IV pilus assembly"/>
    <property type="evidence" value="ECO:0007669"/>
    <property type="project" value="InterPro"/>
</dbReference>
<evidence type="ECO:0000313" key="2">
    <source>
        <dbReference type="Proteomes" id="UP000634476"/>
    </source>
</evidence>
<dbReference type="Gene3D" id="3.30.70.60">
    <property type="match status" value="1"/>
</dbReference>
<protein>
    <recommendedName>
        <fullName evidence="3">Type IV pilus assembly protein PilO</fullName>
    </recommendedName>
</protein>
<comment type="caution">
    <text evidence="1">The sequence shown here is derived from an EMBL/GenBank/DDBJ whole genome shotgun (WGS) entry which is preliminary data.</text>
</comment>
<dbReference type="AlphaFoldDB" id="A0A8J3WWT7"/>
<dbReference type="InterPro" id="IPR007445">
    <property type="entry name" value="PilO"/>
</dbReference>
<evidence type="ECO:0000313" key="1">
    <source>
        <dbReference type="EMBL" id="GII04163.1"/>
    </source>
</evidence>
<dbReference type="InterPro" id="IPR014717">
    <property type="entry name" value="Transl_elong_EF1B/ribsomal_bS6"/>
</dbReference>
<gene>
    <name evidence="1" type="ORF">Pta02_61710</name>
</gene>
<dbReference type="GO" id="GO:0043107">
    <property type="term" value="P:type IV pilus-dependent motility"/>
    <property type="evidence" value="ECO:0007669"/>
    <property type="project" value="InterPro"/>
</dbReference>
<dbReference type="Pfam" id="PF04350">
    <property type="entry name" value="PilO"/>
    <property type="match status" value="1"/>
</dbReference>
<organism evidence="1 2">
    <name type="scientific">Planobispora takensis</name>
    <dbReference type="NCBI Taxonomy" id="1367882"/>
    <lineage>
        <taxon>Bacteria</taxon>
        <taxon>Bacillati</taxon>
        <taxon>Actinomycetota</taxon>
        <taxon>Actinomycetes</taxon>
        <taxon>Streptosporangiales</taxon>
        <taxon>Streptosporangiaceae</taxon>
        <taxon>Planobispora</taxon>
    </lineage>
</organism>
<dbReference type="EMBL" id="BOOK01000047">
    <property type="protein sequence ID" value="GII04163.1"/>
    <property type="molecule type" value="Genomic_DNA"/>
</dbReference>
<accession>A0A8J3WWT7</accession>
<name>A0A8J3WWT7_9ACTN</name>